<evidence type="ECO:0000313" key="7">
    <source>
        <dbReference type="Proteomes" id="UP000085678"/>
    </source>
</evidence>
<dbReference type="AlphaFoldDB" id="A0A1S3JWL0"/>
<evidence type="ECO:0000256" key="3">
    <source>
        <dbReference type="ARBA" id="ARBA00023134"/>
    </source>
</evidence>
<dbReference type="SUPFAM" id="SSF52540">
    <property type="entry name" value="P-loop containing nucleoside triphosphate hydrolases"/>
    <property type="match status" value="1"/>
</dbReference>
<dbReference type="Proteomes" id="UP000085678">
    <property type="component" value="Unplaced"/>
</dbReference>
<evidence type="ECO:0000256" key="2">
    <source>
        <dbReference type="ARBA" id="ARBA00022741"/>
    </source>
</evidence>
<evidence type="ECO:0000256" key="1">
    <source>
        <dbReference type="ARBA" id="ARBA00006270"/>
    </source>
</evidence>
<dbReference type="PANTHER" id="PTHR24073">
    <property type="entry name" value="DRAB5-RELATED"/>
    <property type="match status" value="1"/>
</dbReference>
<organism evidence="7 8">
    <name type="scientific">Lingula anatina</name>
    <name type="common">Brachiopod</name>
    <name type="synonym">Lingula unguis</name>
    <dbReference type="NCBI Taxonomy" id="7574"/>
    <lineage>
        <taxon>Eukaryota</taxon>
        <taxon>Metazoa</taxon>
        <taxon>Spiralia</taxon>
        <taxon>Lophotrochozoa</taxon>
        <taxon>Brachiopoda</taxon>
        <taxon>Linguliformea</taxon>
        <taxon>Lingulata</taxon>
        <taxon>Lingulida</taxon>
        <taxon>Linguloidea</taxon>
        <taxon>Lingulidae</taxon>
        <taxon>Lingula</taxon>
    </lineage>
</organism>
<dbReference type="FunFam" id="3.40.50.300:FF:000525">
    <property type="entry name" value="rab-like protein 3 isoform X1"/>
    <property type="match status" value="1"/>
</dbReference>
<dbReference type="FunCoup" id="A0A1S3JWL0">
    <property type="interactions" value="1628"/>
</dbReference>
<reference evidence="8" key="1">
    <citation type="submission" date="2025-08" db="UniProtKB">
        <authorList>
            <consortium name="RefSeq"/>
        </authorList>
    </citation>
    <scope>IDENTIFICATION</scope>
    <source>
        <tissue evidence="8">Gonads</tissue>
    </source>
</reference>
<evidence type="ECO:0000256" key="5">
    <source>
        <dbReference type="ARBA" id="ARBA00045267"/>
    </source>
</evidence>
<dbReference type="PRINTS" id="PR00449">
    <property type="entry name" value="RASTRNSFRMNG"/>
</dbReference>
<dbReference type="GO" id="GO:0005525">
    <property type="term" value="F:GTP binding"/>
    <property type="evidence" value="ECO:0007669"/>
    <property type="project" value="UniProtKB-KW"/>
</dbReference>
<feature type="region of interest" description="Disordered" evidence="6">
    <location>
        <begin position="207"/>
        <end position="233"/>
    </location>
</feature>
<dbReference type="InterPro" id="IPR027417">
    <property type="entry name" value="P-loop_NTPase"/>
</dbReference>
<dbReference type="PROSITE" id="PS00675">
    <property type="entry name" value="SIGMA54_INTERACT_1"/>
    <property type="match status" value="1"/>
</dbReference>
<comment type="similarity">
    <text evidence="1">Belongs to the small GTPase superfamily. Rab family.</text>
</comment>
<dbReference type="KEGG" id="lak:106176779"/>
<dbReference type="OrthoDB" id="5914890at2759"/>
<gene>
    <name evidence="8" type="primary">LOC106176779</name>
</gene>
<dbReference type="STRING" id="7574.A0A1S3JWL0"/>
<dbReference type="SMART" id="SM00174">
    <property type="entry name" value="RHO"/>
    <property type="match status" value="1"/>
</dbReference>
<accession>A0A1S3JWL0</accession>
<evidence type="ECO:0000256" key="4">
    <source>
        <dbReference type="ARBA" id="ARBA00041166"/>
    </source>
</evidence>
<dbReference type="InterPro" id="IPR025662">
    <property type="entry name" value="Sigma_54_int_dom_ATP-bd_1"/>
</dbReference>
<evidence type="ECO:0000256" key="6">
    <source>
        <dbReference type="SAM" id="MobiDB-lite"/>
    </source>
</evidence>
<dbReference type="SMART" id="SM00175">
    <property type="entry name" value="RAB"/>
    <property type="match status" value="1"/>
</dbReference>
<evidence type="ECO:0000313" key="8">
    <source>
        <dbReference type="RefSeq" id="XP_013414758.1"/>
    </source>
</evidence>
<keyword evidence="3" id="KW-0342">GTP-binding</keyword>
<dbReference type="InterPro" id="IPR001806">
    <property type="entry name" value="Small_GTPase"/>
</dbReference>
<comment type="function">
    <text evidence="5">Required for KRAS signaling regulation and modulation of cell proliferation. Regulator of KRAS prenylation, and probably prenylation of other small GTPases. Required for lymphocyte development and function. Not required for myeloid cell development.</text>
</comment>
<dbReference type="SMART" id="SM00173">
    <property type="entry name" value="RAS"/>
    <property type="match status" value="1"/>
</dbReference>
<sequence length="233" mass="26056">MAATDKVRILVVGDSGVGKTSLVHMICHNEPMLNPSWTIGCSVDVKLHDYKAGTPAEKTYFIELWDIGGSSSHKNSRSIFYSPVNGIILVHDLSNRKSHQNLRKWLAEILNKEGKGIENGYYDDYDPEQFAGNQIPILVIGTKADLAETVKKETLLSRMSSIAEECCADEINLACNQVKYLAPGSSNAVRLSRFFDKVLERRYHSSNNLQTSQSPVVDRRRPAMHYSKSSHVD</sequence>
<protein>
    <recommendedName>
        <fullName evidence="4">Rab-like protein 3</fullName>
    </recommendedName>
</protein>
<dbReference type="GeneID" id="106176779"/>
<name>A0A1S3JWL0_LINAN</name>
<dbReference type="Pfam" id="PF00071">
    <property type="entry name" value="Ras"/>
    <property type="match status" value="1"/>
</dbReference>
<proteinExistence type="inferred from homology"/>
<dbReference type="RefSeq" id="XP_013414758.1">
    <property type="nucleotide sequence ID" value="XM_013559304.1"/>
</dbReference>
<keyword evidence="2" id="KW-0547">Nucleotide-binding</keyword>
<dbReference type="InParanoid" id="A0A1S3JWL0"/>
<dbReference type="Gene3D" id="3.40.50.300">
    <property type="entry name" value="P-loop containing nucleotide triphosphate hydrolases"/>
    <property type="match status" value="1"/>
</dbReference>
<dbReference type="OMA" id="THLICQQ"/>
<dbReference type="PROSITE" id="PS51419">
    <property type="entry name" value="RAB"/>
    <property type="match status" value="1"/>
</dbReference>
<dbReference type="GO" id="GO:0003924">
    <property type="term" value="F:GTPase activity"/>
    <property type="evidence" value="ECO:0007669"/>
    <property type="project" value="InterPro"/>
</dbReference>
<keyword evidence="7" id="KW-1185">Reference proteome</keyword>